<dbReference type="Proteomes" id="UP000483379">
    <property type="component" value="Unassembled WGS sequence"/>
</dbReference>
<dbReference type="InterPro" id="IPR050098">
    <property type="entry name" value="TFPI/VKTCI-like"/>
</dbReference>
<dbReference type="AlphaFoldDB" id="A0A6M0K5G0"/>
<comment type="caution">
    <text evidence="6">The sequence shown here is derived from an EMBL/GenBank/DDBJ whole genome shotgun (WGS) entry which is preliminary data.</text>
</comment>
<feature type="signal peptide" evidence="4">
    <location>
        <begin position="1"/>
        <end position="27"/>
    </location>
</feature>
<feature type="domain" description="BPTI/Kunitz inhibitor" evidence="5">
    <location>
        <begin position="41"/>
        <end position="90"/>
    </location>
</feature>
<sequence>MRYRMMGMWRLLSVSLLAAGISVSGCAGHGAAQEGELPVSCLAKPDPGPCRQRQLKFYFDYADNRCKAFSYGGCAGQVPFQSMRECRDFCGAD</sequence>
<dbReference type="GO" id="GO:0005615">
    <property type="term" value="C:extracellular space"/>
    <property type="evidence" value="ECO:0007669"/>
    <property type="project" value="TreeGrafter"/>
</dbReference>
<dbReference type="SMART" id="SM00131">
    <property type="entry name" value="KU"/>
    <property type="match status" value="1"/>
</dbReference>
<dbReference type="GO" id="GO:0004867">
    <property type="term" value="F:serine-type endopeptidase inhibitor activity"/>
    <property type="evidence" value="ECO:0007669"/>
    <property type="project" value="InterPro"/>
</dbReference>
<dbReference type="InterPro" id="IPR002223">
    <property type="entry name" value="Kunitz_BPTI"/>
</dbReference>
<dbReference type="PANTHER" id="PTHR10083">
    <property type="entry name" value="KUNITZ-TYPE PROTEASE INHIBITOR-RELATED"/>
    <property type="match status" value="1"/>
</dbReference>
<dbReference type="PROSITE" id="PS50279">
    <property type="entry name" value="BPTI_KUNITZ_2"/>
    <property type="match status" value="1"/>
</dbReference>
<feature type="chain" id="PRO_5026965881" evidence="4">
    <location>
        <begin position="28"/>
        <end position="93"/>
    </location>
</feature>
<dbReference type="PROSITE" id="PS51257">
    <property type="entry name" value="PROKAR_LIPOPROTEIN"/>
    <property type="match status" value="1"/>
</dbReference>
<evidence type="ECO:0000256" key="2">
    <source>
        <dbReference type="ARBA" id="ARBA00022525"/>
    </source>
</evidence>
<dbReference type="PANTHER" id="PTHR10083:SF217">
    <property type="entry name" value="BOOPHILIN-H2"/>
    <property type="match status" value="1"/>
</dbReference>
<proteinExistence type="predicted"/>
<dbReference type="InterPro" id="IPR036880">
    <property type="entry name" value="Kunitz_BPTI_sf"/>
</dbReference>
<comment type="subcellular location">
    <subcellularLocation>
        <location evidence="1">Secreted</location>
    </subcellularLocation>
</comment>
<gene>
    <name evidence="6" type="ORF">G3446_22110</name>
</gene>
<dbReference type="EMBL" id="JAAIJQ010000096">
    <property type="protein sequence ID" value="NEV64531.1"/>
    <property type="molecule type" value="Genomic_DNA"/>
</dbReference>
<dbReference type="Gene3D" id="4.10.410.10">
    <property type="entry name" value="Pancreatic trypsin inhibitor Kunitz domain"/>
    <property type="match status" value="1"/>
</dbReference>
<evidence type="ECO:0000256" key="1">
    <source>
        <dbReference type="ARBA" id="ARBA00004613"/>
    </source>
</evidence>
<keyword evidence="3" id="KW-1015">Disulfide bond</keyword>
<dbReference type="Pfam" id="PF00014">
    <property type="entry name" value="Kunitz_BPTI"/>
    <property type="match status" value="1"/>
</dbReference>
<dbReference type="SUPFAM" id="SSF57362">
    <property type="entry name" value="BPTI-like"/>
    <property type="match status" value="1"/>
</dbReference>
<protein>
    <submittedName>
        <fullName evidence="6">Proteinase inhibitor I4 serpin</fullName>
    </submittedName>
</protein>
<organism evidence="6 7">
    <name type="scientific">Thiorhodococcus minor</name>
    <dbReference type="NCBI Taxonomy" id="57489"/>
    <lineage>
        <taxon>Bacteria</taxon>
        <taxon>Pseudomonadati</taxon>
        <taxon>Pseudomonadota</taxon>
        <taxon>Gammaproteobacteria</taxon>
        <taxon>Chromatiales</taxon>
        <taxon>Chromatiaceae</taxon>
        <taxon>Thiorhodococcus</taxon>
    </lineage>
</organism>
<evidence type="ECO:0000313" key="7">
    <source>
        <dbReference type="Proteomes" id="UP000483379"/>
    </source>
</evidence>
<evidence type="ECO:0000256" key="3">
    <source>
        <dbReference type="ARBA" id="ARBA00023157"/>
    </source>
</evidence>
<dbReference type="RefSeq" id="WP_164455375.1">
    <property type="nucleotide sequence ID" value="NZ_JAAIJQ010000096.1"/>
</dbReference>
<evidence type="ECO:0000313" key="6">
    <source>
        <dbReference type="EMBL" id="NEV64531.1"/>
    </source>
</evidence>
<keyword evidence="2" id="KW-0964">Secreted</keyword>
<accession>A0A6M0K5G0</accession>
<keyword evidence="4" id="KW-0732">Signal</keyword>
<name>A0A6M0K5G0_9GAMM</name>
<dbReference type="CDD" id="cd00109">
    <property type="entry name" value="Kunitz-type"/>
    <property type="match status" value="1"/>
</dbReference>
<reference evidence="6 7" key="1">
    <citation type="submission" date="2020-02" db="EMBL/GenBank/DDBJ databases">
        <title>Genome sequences of Thiorhodococcus mannitoliphagus and Thiorhodococcus minor, purple sulfur photosynthetic bacteria in the gammaproteobacterial family, Chromatiaceae.</title>
        <authorList>
            <person name="Aviles F.A."/>
            <person name="Meyer T.E."/>
            <person name="Kyndt J.A."/>
        </authorList>
    </citation>
    <scope>NUCLEOTIDE SEQUENCE [LARGE SCALE GENOMIC DNA]</scope>
    <source>
        <strain evidence="6 7">DSM 11518</strain>
    </source>
</reference>
<keyword evidence="7" id="KW-1185">Reference proteome</keyword>
<evidence type="ECO:0000256" key="4">
    <source>
        <dbReference type="SAM" id="SignalP"/>
    </source>
</evidence>
<evidence type="ECO:0000259" key="5">
    <source>
        <dbReference type="PROSITE" id="PS50279"/>
    </source>
</evidence>